<sequence length="75" mass="8486">MFYLYESGAAATLFYLYESGAATLAEKAARRSKMPIIADNIEKIQIYFSTLKKQSPHILKEGSVIYSNTLLNFIM</sequence>
<reference evidence="1 2" key="1">
    <citation type="submission" date="2017-11" db="EMBL/GenBank/DDBJ databases">
        <title>Bacterial isolate from king chilli rhizosphere.</title>
        <authorList>
            <person name="Takhelmayum P."/>
            <person name="Sarangthem I."/>
        </authorList>
    </citation>
    <scope>NUCLEOTIDE SEQUENCE [LARGE SCALE GENOMIC DNA]</scope>
    <source>
        <strain evidence="2">t26</strain>
    </source>
</reference>
<name>A0A2M9PZL9_9BACI</name>
<protein>
    <submittedName>
        <fullName evidence="1">Uncharacterized protein</fullName>
    </submittedName>
</protein>
<dbReference type="Proteomes" id="UP000232101">
    <property type="component" value="Unassembled WGS sequence"/>
</dbReference>
<accession>A0A2M9PZL9</accession>
<evidence type="ECO:0000313" key="2">
    <source>
        <dbReference type="Proteomes" id="UP000232101"/>
    </source>
</evidence>
<organism evidence="1 2">
    <name type="scientific">Lysinibacillus xylanilyticus</name>
    <dbReference type="NCBI Taxonomy" id="582475"/>
    <lineage>
        <taxon>Bacteria</taxon>
        <taxon>Bacillati</taxon>
        <taxon>Bacillota</taxon>
        <taxon>Bacilli</taxon>
        <taxon>Bacillales</taxon>
        <taxon>Bacillaceae</taxon>
        <taxon>Lysinibacillus</taxon>
    </lineage>
</organism>
<evidence type="ECO:0000313" key="1">
    <source>
        <dbReference type="EMBL" id="PJO41263.1"/>
    </source>
</evidence>
<gene>
    <name evidence="1" type="ORF">CWD94_23835</name>
</gene>
<proteinExistence type="predicted"/>
<comment type="caution">
    <text evidence="1">The sequence shown here is derived from an EMBL/GenBank/DDBJ whole genome shotgun (WGS) entry which is preliminary data.</text>
</comment>
<dbReference type="AlphaFoldDB" id="A0A2M9PZL9"/>
<dbReference type="EMBL" id="PHQY01000676">
    <property type="protein sequence ID" value="PJO41263.1"/>
    <property type="molecule type" value="Genomic_DNA"/>
</dbReference>